<evidence type="ECO:0000313" key="2">
    <source>
        <dbReference type="EMBL" id="CAE6463295.1"/>
    </source>
</evidence>
<accession>A0A8H3GS37</accession>
<dbReference type="AlphaFoldDB" id="A0A8H3GS37"/>
<comment type="caution">
    <text evidence="2">The sequence shown here is derived from an EMBL/GenBank/DDBJ whole genome shotgun (WGS) entry which is preliminary data.</text>
</comment>
<evidence type="ECO:0000256" key="1">
    <source>
        <dbReference type="SAM" id="SignalP"/>
    </source>
</evidence>
<evidence type="ECO:0000313" key="3">
    <source>
        <dbReference type="Proteomes" id="UP000663841"/>
    </source>
</evidence>
<reference evidence="2" key="1">
    <citation type="submission" date="2021-01" db="EMBL/GenBank/DDBJ databases">
        <authorList>
            <person name="Kaushik A."/>
        </authorList>
    </citation>
    <scope>NUCLEOTIDE SEQUENCE</scope>
    <source>
        <strain evidence="2">AG3-T5</strain>
    </source>
</reference>
<keyword evidence="1" id="KW-0732">Signal</keyword>
<proteinExistence type="predicted"/>
<feature type="signal peptide" evidence="1">
    <location>
        <begin position="1"/>
        <end position="20"/>
    </location>
</feature>
<feature type="chain" id="PRO_5034285733" evidence="1">
    <location>
        <begin position="21"/>
        <end position="151"/>
    </location>
</feature>
<dbReference type="Proteomes" id="UP000663841">
    <property type="component" value="Unassembled WGS sequence"/>
</dbReference>
<name>A0A8H3GS37_9AGAM</name>
<organism evidence="2 3">
    <name type="scientific">Rhizoctonia solani</name>
    <dbReference type="NCBI Taxonomy" id="456999"/>
    <lineage>
        <taxon>Eukaryota</taxon>
        <taxon>Fungi</taxon>
        <taxon>Dikarya</taxon>
        <taxon>Basidiomycota</taxon>
        <taxon>Agaricomycotina</taxon>
        <taxon>Agaricomycetes</taxon>
        <taxon>Cantharellales</taxon>
        <taxon>Ceratobasidiaceae</taxon>
        <taxon>Rhizoctonia</taxon>
    </lineage>
</organism>
<protein>
    <submittedName>
        <fullName evidence="2">Uncharacterized protein</fullName>
    </submittedName>
</protein>
<gene>
    <name evidence="2" type="ORF">RDB_LOCUS157641</name>
</gene>
<dbReference type="EMBL" id="CAJMWW010000293">
    <property type="protein sequence ID" value="CAE6463295.1"/>
    <property type="molecule type" value="Genomic_DNA"/>
</dbReference>
<sequence length="151" mass="16967">MIHLRLLRLIPFVVTLYAQARRVPENLGSGTSRYISKDQIVSALTAMLMRSTGLSVSYRAGRVRALFDLPANLPMYYSGQLAYLELFAPFNTHPSPNTKLHSTKADLDSRVLRRTLVVPVSDIVFACHLVPKFYQLGDDIELHAYTDSLSI</sequence>